<dbReference type="Proteomes" id="UP000193920">
    <property type="component" value="Unassembled WGS sequence"/>
</dbReference>
<feature type="non-terminal residue" evidence="1">
    <location>
        <position position="308"/>
    </location>
</feature>
<protein>
    <recommendedName>
        <fullName evidence="3">Coth-domain-containing protein</fullName>
    </recommendedName>
</protein>
<dbReference type="EMBL" id="MCOG01000088">
    <property type="protein sequence ID" value="ORY54088.1"/>
    <property type="molecule type" value="Genomic_DNA"/>
</dbReference>
<reference evidence="1 2" key="1">
    <citation type="submission" date="2016-08" db="EMBL/GenBank/DDBJ databases">
        <title>A Parts List for Fungal Cellulosomes Revealed by Comparative Genomics.</title>
        <authorList>
            <consortium name="DOE Joint Genome Institute"/>
            <person name="Haitjema C.H."/>
            <person name="Gilmore S.P."/>
            <person name="Henske J.K."/>
            <person name="Solomon K.V."/>
            <person name="De Groot R."/>
            <person name="Kuo A."/>
            <person name="Mondo S.J."/>
            <person name="Salamov A.A."/>
            <person name="Labutti K."/>
            <person name="Zhao Z."/>
            <person name="Chiniquy J."/>
            <person name="Barry K."/>
            <person name="Brewer H.M."/>
            <person name="Purvine S.O."/>
            <person name="Wright A.T."/>
            <person name="Boxma B."/>
            <person name="Van Alen T."/>
            <person name="Hackstein J.H."/>
            <person name="Baker S.E."/>
            <person name="Grigoriev I.V."/>
            <person name="O'Malley M.A."/>
        </authorList>
    </citation>
    <scope>NUCLEOTIDE SEQUENCE [LARGE SCALE GENOMIC DNA]</scope>
    <source>
        <strain evidence="1 2">G1</strain>
    </source>
</reference>
<sequence>MLYKMNFPSTTSNYVNVQVNGEDLGLYVITNKVKKDFIKKHFGEKNTKNLYDCKNSGTRFEDNTTVTGCFNSKEELIDDKEDIQKLTDAVNNAKSLKDLEDILDVESFLKVFAFEFIVIAYDQFLFNGHNYSLYKKPDGKWTILLNDFDETWGCDFTSFSVIGSKFADKSYIPKNDVLFLPNLSFRDIDVGHKIAKFLVYDDETRFRKIIGETVKNFFNPKILNPRIDELSELIREHVANSRFVDNDNGVCKGCYNTIGLNSHWNITQFDECTNYNNWISNSCNAFSYGLKFFIEERFKYICHTYGIN</sequence>
<name>A0A1Y2D464_9FUNG</name>
<accession>A0A1Y2D464</accession>
<dbReference type="PANTHER" id="PTHR40050:SF1">
    <property type="entry name" value="INNER SPORE COAT PROTEIN H"/>
    <property type="match status" value="1"/>
</dbReference>
<dbReference type="OrthoDB" id="10267127at2759"/>
<dbReference type="AlphaFoldDB" id="A0A1Y2D464"/>
<proteinExistence type="predicted"/>
<dbReference type="PANTHER" id="PTHR40050">
    <property type="entry name" value="INNER SPORE COAT PROTEIN H"/>
    <property type="match status" value="1"/>
</dbReference>
<gene>
    <name evidence="1" type="ORF">LY90DRAFT_383058</name>
</gene>
<dbReference type="InterPro" id="IPR014867">
    <property type="entry name" value="Spore_coat_CotH_CotH2/3/7"/>
</dbReference>
<dbReference type="Pfam" id="PF08757">
    <property type="entry name" value="CotH"/>
    <property type="match status" value="1"/>
</dbReference>
<evidence type="ECO:0000313" key="1">
    <source>
        <dbReference type="EMBL" id="ORY54088.1"/>
    </source>
</evidence>
<dbReference type="STRING" id="1754190.A0A1Y2D464"/>
<organism evidence="1 2">
    <name type="scientific">Neocallimastix californiae</name>
    <dbReference type="NCBI Taxonomy" id="1754190"/>
    <lineage>
        <taxon>Eukaryota</taxon>
        <taxon>Fungi</taxon>
        <taxon>Fungi incertae sedis</taxon>
        <taxon>Chytridiomycota</taxon>
        <taxon>Chytridiomycota incertae sedis</taxon>
        <taxon>Neocallimastigomycetes</taxon>
        <taxon>Neocallimastigales</taxon>
        <taxon>Neocallimastigaceae</taxon>
        <taxon>Neocallimastix</taxon>
    </lineage>
</organism>
<keyword evidence="2" id="KW-1185">Reference proteome</keyword>
<evidence type="ECO:0008006" key="3">
    <source>
        <dbReference type="Google" id="ProtNLM"/>
    </source>
</evidence>
<evidence type="ECO:0000313" key="2">
    <source>
        <dbReference type="Proteomes" id="UP000193920"/>
    </source>
</evidence>
<comment type="caution">
    <text evidence="1">The sequence shown here is derived from an EMBL/GenBank/DDBJ whole genome shotgun (WGS) entry which is preliminary data.</text>
</comment>